<dbReference type="Proteomes" id="UP000649114">
    <property type="component" value="Unassembled WGS sequence"/>
</dbReference>
<reference evidence="1" key="2">
    <citation type="submission" date="2020-04" db="EMBL/GenBank/DDBJ databases">
        <authorList>
            <person name="Santos R.A.C."/>
            <person name="Steenwyk J.L."/>
            <person name="Rivero-Menendez O."/>
            <person name="Mead M.E."/>
            <person name="Silva L.P."/>
            <person name="Bastos R.W."/>
            <person name="Alastruey-Izquierdo A."/>
            <person name="Goldman G.H."/>
            <person name="Rokas A."/>
        </authorList>
    </citation>
    <scope>NUCLEOTIDE SEQUENCE</scope>
    <source>
        <strain evidence="1">CNM-CM8927</strain>
    </source>
</reference>
<reference evidence="1" key="1">
    <citation type="journal article" date="2020" name="bioRxiv">
        <title>Genomic and phenotypic heterogeneity of clinical isolates of the human pathogens Aspergillus fumigatus, Aspergillus lentulus and Aspergillus fumigatiaffinis.</title>
        <authorList>
            <person name="dos Santos R.A.C."/>
            <person name="Steenwyk J.L."/>
            <person name="Rivero-Menendez O."/>
            <person name="Mead M.E."/>
            <person name="Silva L.P."/>
            <person name="Bastos R.W."/>
            <person name="Alastruey-Izquierdo A."/>
            <person name="Goldman G.H."/>
            <person name="Rokas A."/>
        </authorList>
    </citation>
    <scope>NUCLEOTIDE SEQUENCE</scope>
    <source>
        <strain evidence="1">CNM-CM8927</strain>
    </source>
</reference>
<organism evidence="1 2">
    <name type="scientific">Aspergillus lentulus</name>
    <dbReference type="NCBI Taxonomy" id="293939"/>
    <lineage>
        <taxon>Eukaryota</taxon>
        <taxon>Fungi</taxon>
        <taxon>Dikarya</taxon>
        <taxon>Ascomycota</taxon>
        <taxon>Pezizomycotina</taxon>
        <taxon>Eurotiomycetes</taxon>
        <taxon>Eurotiomycetidae</taxon>
        <taxon>Eurotiales</taxon>
        <taxon>Aspergillaceae</taxon>
        <taxon>Aspergillus</taxon>
        <taxon>Aspergillus subgen. Fumigati</taxon>
    </lineage>
</organism>
<dbReference type="InterPro" id="IPR021842">
    <property type="entry name" value="DUF3435"/>
</dbReference>
<dbReference type="AlphaFoldDB" id="A0AAN5YS99"/>
<proteinExistence type="predicted"/>
<gene>
    <name evidence="1" type="ORF">CNMCM8927_004257</name>
</gene>
<comment type="caution">
    <text evidence="1">The sequence shown here is derived from an EMBL/GenBank/DDBJ whole genome shotgun (WGS) entry which is preliminary data.</text>
</comment>
<evidence type="ECO:0000313" key="1">
    <source>
        <dbReference type="EMBL" id="KAF4206922.1"/>
    </source>
</evidence>
<protein>
    <submittedName>
        <fullName evidence="1">Uncharacterized protein</fullName>
    </submittedName>
</protein>
<evidence type="ECO:0000313" key="2">
    <source>
        <dbReference type="Proteomes" id="UP000649114"/>
    </source>
</evidence>
<sequence length="122" mass="13467">MKTRNRLLYGLRKRVREEFDEEQAVPDIERQLAGTAIAGNEAKEQLQIEEDEVMATDPSLPLAPSHSPYEIVLQKAGGDIRIAEKPLLRASNAMDIPRDSTIGVSSSLTATRVCYDPSKACI</sequence>
<accession>A0AAN5YS99</accession>
<dbReference type="EMBL" id="JAAAPU010000024">
    <property type="protein sequence ID" value="KAF4206922.1"/>
    <property type="molecule type" value="Genomic_DNA"/>
</dbReference>
<dbReference type="Pfam" id="PF11917">
    <property type="entry name" value="DUF3435"/>
    <property type="match status" value="1"/>
</dbReference>
<name>A0AAN5YS99_ASPLE</name>